<reference evidence="5 6" key="2">
    <citation type="journal article" date="2017" name="Front. Plant Sci.">
        <title>Gene Classification and Mining of Molecular Markers Useful in Red Clover (Trifolium pratense) Breeding.</title>
        <authorList>
            <person name="Istvanek J."/>
            <person name="Dluhosova J."/>
            <person name="Dluhos P."/>
            <person name="Patkova L."/>
            <person name="Nedelnik J."/>
            <person name="Repkova J."/>
        </authorList>
    </citation>
    <scope>NUCLEOTIDE SEQUENCE [LARGE SCALE GENOMIC DNA]</scope>
    <source>
        <strain evidence="6">cv. Tatra</strain>
        <tissue evidence="5">Young leaves</tissue>
    </source>
</reference>
<keyword evidence="1" id="KW-0433">Leucine-rich repeat</keyword>
<dbReference type="Gene3D" id="3.80.10.10">
    <property type="entry name" value="Ribonuclease Inhibitor"/>
    <property type="match status" value="1"/>
</dbReference>
<dbReference type="PROSITE" id="PS51450">
    <property type="entry name" value="LRR"/>
    <property type="match status" value="3"/>
</dbReference>
<sequence>MDPNPGTHPILSYVMSRLQSLSPKARSQSKREFDVEKPHSPSSLSSPSAIVGQMPNLIDPKIISAMTRAISDVSQARSVLKQIGDRPTHEEIDIAKAKLIDLDVQLSRQMEEIATLQRPPEIDEQQWQIHITERETKCRESIDNERRIYKSLLQKDEMFDAYEKLLKNAESRLVKIYEDDGDVGESSNGGDVAEDGECHESIARILLEAREKDIDRVELVGKRLRKLPEEFCNIDSLLVLNLNTNQLSRNSFYNNLLTIADDICLVFPSSPADILPPILRLFSQGFLTTTMYSLFYSNLDWLVPRHVKYGKPFKHEARDCEMLRVIPDTIAALQNLEELNISSNLLESLSDSIGLLQKLKILNVSGNKLSSLPDSISQCRSLVELDASFNSLTYLPTNIGYELQNLQKLLVGLNKIRSLPSSVCEMKSLRYLDARFNELHGLPIAIGKLTSLEVLNLSNNFSDLQELPETFGDLSSLRELDLSNNQIQALPDTFGRLDSLTKLNLDQNPIELPPMEVVNEGILAIKSYMSERWLDILAEEEKKNTHELQEGQSGWVTRSTSWLKNVSENVTEYIGNTMSPKSARSPKSPITPRTPKSNYLDQPL</sequence>
<dbReference type="SMART" id="SM00369">
    <property type="entry name" value="LRR_TYP"/>
    <property type="match status" value="6"/>
</dbReference>
<dbReference type="AlphaFoldDB" id="A0A2K3NRM5"/>
<organism evidence="5 6">
    <name type="scientific">Trifolium pratense</name>
    <name type="common">Red clover</name>
    <dbReference type="NCBI Taxonomy" id="57577"/>
    <lineage>
        <taxon>Eukaryota</taxon>
        <taxon>Viridiplantae</taxon>
        <taxon>Streptophyta</taxon>
        <taxon>Embryophyta</taxon>
        <taxon>Tracheophyta</taxon>
        <taxon>Spermatophyta</taxon>
        <taxon>Magnoliopsida</taxon>
        <taxon>eudicotyledons</taxon>
        <taxon>Gunneridae</taxon>
        <taxon>Pentapetalae</taxon>
        <taxon>rosids</taxon>
        <taxon>fabids</taxon>
        <taxon>Fabales</taxon>
        <taxon>Fabaceae</taxon>
        <taxon>Papilionoideae</taxon>
        <taxon>50 kb inversion clade</taxon>
        <taxon>NPAAA clade</taxon>
        <taxon>Hologalegina</taxon>
        <taxon>IRL clade</taxon>
        <taxon>Trifolieae</taxon>
        <taxon>Trifolium</taxon>
    </lineage>
</organism>
<evidence type="ECO:0000313" key="5">
    <source>
        <dbReference type="EMBL" id="PNY05683.1"/>
    </source>
</evidence>
<name>A0A2K3NRM5_TRIPR</name>
<accession>A0A2K3NRM5</accession>
<dbReference type="InterPro" id="IPR001611">
    <property type="entry name" value="Leu-rich_rpt"/>
</dbReference>
<dbReference type="PANTHER" id="PTHR48051">
    <property type="match status" value="1"/>
</dbReference>
<evidence type="ECO:0000313" key="6">
    <source>
        <dbReference type="Proteomes" id="UP000236291"/>
    </source>
</evidence>
<dbReference type="Proteomes" id="UP000236291">
    <property type="component" value="Unassembled WGS sequence"/>
</dbReference>
<dbReference type="GO" id="GO:0005737">
    <property type="term" value="C:cytoplasm"/>
    <property type="evidence" value="ECO:0007669"/>
    <property type="project" value="TreeGrafter"/>
</dbReference>
<evidence type="ECO:0000256" key="4">
    <source>
        <dbReference type="SAM" id="MobiDB-lite"/>
    </source>
</evidence>
<comment type="caution">
    <text evidence="5">The sequence shown here is derived from an EMBL/GenBank/DDBJ whole genome shotgun (WGS) entry which is preliminary data.</text>
</comment>
<dbReference type="SUPFAM" id="SSF52058">
    <property type="entry name" value="L domain-like"/>
    <property type="match status" value="1"/>
</dbReference>
<dbReference type="PANTHER" id="PTHR48051:SF54">
    <property type="entry name" value="LEUCINE-RICH REPEAT-CONTAINING PROTEIN"/>
    <property type="match status" value="1"/>
</dbReference>
<gene>
    <name evidence="5" type="ORF">L195_g002138</name>
</gene>
<evidence type="ECO:0000256" key="3">
    <source>
        <dbReference type="ARBA" id="ARBA00023786"/>
    </source>
</evidence>
<keyword evidence="2" id="KW-0677">Repeat</keyword>
<proteinExistence type="inferred from homology"/>
<dbReference type="STRING" id="57577.A0A2K3NRM5"/>
<dbReference type="Pfam" id="PF13855">
    <property type="entry name" value="LRR_8"/>
    <property type="match status" value="2"/>
</dbReference>
<evidence type="ECO:0000256" key="2">
    <source>
        <dbReference type="ARBA" id="ARBA00022737"/>
    </source>
</evidence>
<dbReference type="InterPro" id="IPR032675">
    <property type="entry name" value="LRR_dom_sf"/>
</dbReference>
<comment type="similarity">
    <text evidence="3">Belongs to the SHOC2 family.</text>
</comment>
<feature type="region of interest" description="Disordered" evidence="4">
    <location>
        <begin position="21"/>
        <end position="50"/>
    </location>
</feature>
<dbReference type="InterPro" id="IPR050216">
    <property type="entry name" value="LRR_domain-containing"/>
</dbReference>
<dbReference type="InterPro" id="IPR003591">
    <property type="entry name" value="Leu-rich_rpt_typical-subtyp"/>
</dbReference>
<feature type="compositionally biased region" description="Basic and acidic residues" evidence="4">
    <location>
        <begin position="29"/>
        <end position="39"/>
    </location>
</feature>
<feature type="compositionally biased region" description="Polar residues" evidence="4">
    <location>
        <begin position="594"/>
        <end position="604"/>
    </location>
</feature>
<protein>
    <submittedName>
        <fullName evidence="5">Leucine-rich repeat protein shoc-2-like</fullName>
    </submittedName>
</protein>
<evidence type="ECO:0000256" key="1">
    <source>
        <dbReference type="ARBA" id="ARBA00022614"/>
    </source>
</evidence>
<feature type="region of interest" description="Disordered" evidence="4">
    <location>
        <begin position="574"/>
        <end position="604"/>
    </location>
</feature>
<dbReference type="EMBL" id="ASHM01000920">
    <property type="protein sequence ID" value="PNY05683.1"/>
    <property type="molecule type" value="Genomic_DNA"/>
</dbReference>
<dbReference type="SMART" id="SM00364">
    <property type="entry name" value="LRR_BAC"/>
    <property type="match status" value="7"/>
</dbReference>
<reference evidence="5 6" key="1">
    <citation type="journal article" date="2014" name="Am. J. Bot.">
        <title>Genome assembly and annotation for red clover (Trifolium pratense; Fabaceae).</title>
        <authorList>
            <person name="Istvanek J."/>
            <person name="Jaros M."/>
            <person name="Krenek A."/>
            <person name="Repkova J."/>
        </authorList>
    </citation>
    <scope>NUCLEOTIDE SEQUENCE [LARGE SCALE GENOMIC DNA]</scope>
    <source>
        <strain evidence="6">cv. Tatra</strain>
        <tissue evidence="5">Young leaves</tissue>
    </source>
</reference>